<dbReference type="EMBL" id="JAWJWE010000036">
    <property type="protein sequence ID" value="KAK6629299.1"/>
    <property type="molecule type" value="Genomic_DNA"/>
</dbReference>
<reference evidence="1 2" key="1">
    <citation type="submission" date="2023-10" db="EMBL/GenBank/DDBJ databases">
        <title>Genomes of two closely related lineages of the louse Polyplax serrata with different host specificities.</title>
        <authorList>
            <person name="Martinu J."/>
            <person name="Tarabai H."/>
            <person name="Stefka J."/>
            <person name="Hypsa V."/>
        </authorList>
    </citation>
    <scope>NUCLEOTIDE SEQUENCE [LARGE SCALE GENOMIC DNA]</scope>
    <source>
        <strain evidence="1">HR10_N</strain>
    </source>
</reference>
<protein>
    <submittedName>
        <fullName evidence="1">Uncharacterized protein</fullName>
    </submittedName>
</protein>
<dbReference type="Proteomes" id="UP001372834">
    <property type="component" value="Unassembled WGS sequence"/>
</dbReference>
<comment type="caution">
    <text evidence="1">The sequence shown here is derived from an EMBL/GenBank/DDBJ whole genome shotgun (WGS) entry which is preliminary data.</text>
</comment>
<name>A0AAN8NZN2_POLSC</name>
<dbReference type="AlphaFoldDB" id="A0AAN8NZN2"/>
<accession>A0AAN8NZN2</accession>
<gene>
    <name evidence="1" type="ORF">RUM43_003116</name>
</gene>
<evidence type="ECO:0000313" key="1">
    <source>
        <dbReference type="EMBL" id="KAK6629299.1"/>
    </source>
</evidence>
<evidence type="ECO:0000313" key="2">
    <source>
        <dbReference type="Proteomes" id="UP001372834"/>
    </source>
</evidence>
<organism evidence="1 2">
    <name type="scientific">Polyplax serrata</name>
    <name type="common">Common mouse louse</name>
    <dbReference type="NCBI Taxonomy" id="468196"/>
    <lineage>
        <taxon>Eukaryota</taxon>
        <taxon>Metazoa</taxon>
        <taxon>Ecdysozoa</taxon>
        <taxon>Arthropoda</taxon>
        <taxon>Hexapoda</taxon>
        <taxon>Insecta</taxon>
        <taxon>Pterygota</taxon>
        <taxon>Neoptera</taxon>
        <taxon>Paraneoptera</taxon>
        <taxon>Psocodea</taxon>
        <taxon>Troctomorpha</taxon>
        <taxon>Phthiraptera</taxon>
        <taxon>Anoplura</taxon>
        <taxon>Polyplacidae</taxon>
        <taxon>Polyplax</taxon>
    </lineage>
</organism>
<sequence>MGNKSDVNDGPRTSINSTINNRYLVIGFLHSPTVPLRRSVRRRKEEHVVRFVLERRHTKVLLGSSVGPLACHVPRTLSHSQFGPVIVLALDDECLVLEHDSSRPAICVPRGASPPPVIVLSSHPEDVACVAQLWHSVCAYEDSVLLLREYFIVVCERFWKSNGPVKGER</sequence>
<proteinExistence type="predicted"/>